<dbReference type="PANTHER" id="PTHR13696">
    <property type="entry name" value="P-LOOP CONTAINING NUCLEOSIDE TRIPHOSPHATE HYDROLASE"/>
    <property type="match status" value="1"/>
</dbReference>
<dbReference type="InterPro" id="IPR025669">
    <property type="entry name" value="AAA_dom"/>
</dbReference>
<proteinExistence type="predicted"/>
<gene>
    <name evidence="2" type="ORF">ACFSC3_08405</name>
</gene>
<evidence type="ECO:0000259" key="1">
    <source>
        <dbReference type="Pfam" id="PF13614"/>
    </source>
</evidence>
<comment type="caution">
    <text evidence="2">The sequence shown here is derived from an EMBL/GenBank/DDBJ whole genome shotgun (WGS) entry which is preliminary data.</text>
</comment>
<evidence type="ECO:0000313" key="2">
    <source>
        <dbReference type="EMBL" id="MFD1787591.1"/>
    </source>
</evidence>
<protein>
    <submittedName>
        <fullName evidence="2">ParA family protein</fullName>
    </submittedName>
</protein>
<feature type="domain" description="AAA" evidence="1">
    <location>
        <begin position="1"/>
        <end position="205"/>
    </location>
</feature>
<dbReference type="Gene3D" id="3.40.50.300">
    <property type="entry name" value="P-loop containing nucleotide triphosphate hydrolases"/>
    <property type="match status" value="1"/>
</dbReference>
<organism evidence="2 3">
    <name type="scientific">Sphingomonas floccifaciens</name>
    <dbReference type="NCBI Taxonomy" id="1844115"/>
    <lineage>
        <taxon>Bacteria</taxon>
        <taxon>Pseudomonadati</taxon>
        <taxon>Pseudomonadota</taxon>
        <taxon>Alphaproteobacteria</taxon>
        <taxon>Sphingomonadales</taxon>
        <taxon>Sphingomonadaceae</taxon>
        <taxon>Sphingomonas</taxon>
    </lineage>
</organism>
<dbReference type="SUPFAM" id="SSF52540">
    <property type="entry name" value="P-loop containing nucleoside triphosphate hydrolases"/>
    <property type="match status" value="1"/>
</dbReference>
<name>A0ABW4NBU6_9SPHN</name>
<sequence>MRTMGFWNNKGGTGKTSLSFQTICAFASQNPKARILVIDVCPQANLSELFLGGQEHDGGKNLLVLHGQPGRQSIGGYFQTRLPKPFDGAGIAVANYVSKPSDFNKVIPRNINLLAGDPLLELQANAISTLANTQIPGTNSWIAVVSWLRDFISSAEDDYDYCFVDMNPSFSMYTQIALAACERVVLPVTADDSSRRGIQNAMSLIFGIKLPSEIYAQHNFHTRMTDGKLPLPKIHLIVKNRLTQYIKVAKGYAAVLDGISNDVKSILSSYPAFFTFSKVKDGIKEIKDFQTSGVVAFARGAPFVSMVSGTLSVASQRVKVNKDQLDENRAIVSDLAKSLW</sequence>
<evidence type="ECO:0000313" key="3">
    <source>
        <dbReference type="Proteomes" id="UP001597283"/>
    </source>
</evidence>
<dbReference type="CDD" id="cd02042">
    <property type="entry name" value="ParAB_family"/>
    <property type="match status" value="1"/>
</dbReference>
<dbReference type="RefSeq" id="WP_380939962.1">
    <property type="nucleotide sequence ID" value="NZ_JBHUFC010000003.1"/>
</dbReference>
<dbReference type="PANTHER" id="PTHR13696:SF99">
    <property type="entry name" value="COBYRINIC ACID AC-DIAMIDE SYNTHASE"/>
    <property type="match status" value="1"/>
</dbReference>
<dbReference type="InterPro" id="IPR050678">
    <property type="entry name" value="DNA_Partitioning_ATPase"/>
</dbReference>
<dbReference type="Pfam" id="PF13614">
    <property type="entry name" value="AAA_31"/>
    <property type="match status" value="1"/>
</dbReference>
<reference evidence="3" key="1">
    <citation type="journal article" date="2019" name="Int. J. Syst. Evol. Microbiol.">
        <title>The Global Catalogue of Microorganisms (GCM) 10K type strain sequencing project: providing services to taxonomists for standard genome sequencing and annotation.</title>
        <authorList>
            <consortium name="The Broad Institute Genomics Platform"/>
            <consortium name="The Broad Institute Genome Sequencing Center for Infectious Disease"/>
            <person name="Wu L."/>
            <person name="Ma J."/>
        </authorList>
    </citation>
    <scope>NUCLEOTIDE SEQUENCE [LARGE SCALE GENOMIC DNA]</scope>
    <source>
        <strain evidence="3">Q85</strain>
    </source>
</reference>
<dbReference type="EMBL" id="JBHUFC010000003">
    <property type="protein sequence ID" value="MFD1787591.1"/>
    <property type="molecule type" value="Genomic_DNA"/>
</dbReference>
<dbReference type="InterPro" id="IPR027417">
    <property type="entry name" value="P-loop_NTPase"/>
</dbReference>
<dbReference type="Proteomes" id="UP001597283">
    <property type="component" value="Unassembled WGS sequence"/>
</dbReference>
<keyword evidence="3" id="KW-1185">Reference proteome</keyword>
<accession>A0ABW4NBU6</accession>